<dbReference type="RefSeq" id="WP_111332454.1">
    <property type="nucleotide sequence ID" value="NZ_CP030032.1"/>
</dbReference>
<organism evidence="1 2">
    <name type="scientific">Bradymonas sediminis</name>
    <dbReference type="NCBI Taxonomy" id="1548548"/>
    <lineage>
        <taxon>Bacteria</taxon>
        <taxon>Deltaproteobacteria</taxon>
        <taxon>Bradymonadales</taxon>
        <taxon>Bradymonadaceae</taxon>
        <taxon>Bradymonas</taxon>
    </lineage>
</organism>
<accession>A0A2Z4FI56</accession>
<dbReference type="PROSITE" id="PS00018">
    <property type="entry name" value="EF_HAND_1"/>
    <property type="match status" value="1"/>
</dbReference>
<dbReference type="KEGG" id="bsed:DN745_04200"/>
<proteinExistence type="predicted"/>
<name>A0A2Z4FI56_9DELT</name>
<protein>
    <submittedName>
        <fullName evidence="1">Uncharacterized protein</fullName>
    </submittedName>
</protein>
<dbReference type="EMBL" id="CP030032">
    <property type="protein sequence ID" value="AWV88580.1"/>
    <property type="molecule type" value="Genomic_DNA"/>
</dbReference>
<evidence type="ECO:0000313" key="2">
    <source>
        <dbReference type="Proteomes" id="UP000249799"/>
    </source>
</evidence>
<dbReference type="OrthoDB" id="5508739at2"/>
<dbReference type="PROSITE" id="PS51257">
    <property type="entry name" value="PROKAR_LIPOPROTEIN"/>
    <property type="match status" value="1"/>
</dbReference>
<evidence type="ECO:0000313" key="1">
    <source>
        <dbReference type="EMBL" id="AWV88580.1"/>
    </source>
</evidence>
<gene>
    <name evidence="1" type="ORF">DN745_04200</name>
</gene>
<dbReference type="Proteomes" id="UP000249799">
    <property type="component" value="Chromosome"/>
</dbReference>
<reference evidence="1 2" key="1">
    <citation type="submission" date="2018-06" db="EMBL/GenBank/DDBJ databases">
        <title>Lujinxingia sediminis gen. nov. sp. nov., a new facultative anaerobic member of the class Deltaproteobacteria, and proposal of Lujinxingaceae fam. nov.</title>
        <authorList>
            <person name="Guo L.-Y."/>
            <person name="Li C.-M."/>
            <person name="Wang S."/>
            <person name="Du Z.-J."/>
        </authorList>
    </citation>
    <scope>NUCLEOTIDE SEQUENCE [LARGE SCALE GENOMIC DNA]</scope>
    <source>
        <strain evidence="1 2">FA350</strain>
    </source>
</reference>
<dbReference type="AlphaFoldDB" id="A0A2Z4FI56"/>
<dbReference type="InterPro" id="IPR018247">
    <property type="entry name" value="EF_Hand_1_Ca_BS"/>
</dbReference>
<keyword evidence="2" id="KW-1185">Reference proteome</keyword>
<sequence length="249" mass="26247">MNTKTLLIFLALSLSLAAITACGDDDDNTNVEEGTLTVKVYGEEFIEDGIPADQMDDGWAVSFDHFVVSIDQVNVGGVAIPTPDPIDIVGQTSGSGHTLATASVPVGTHDKPSYAITRIKLAGTATKGDVTKAFDFKFEETTHYADCETSTTVEDDANATFEITVHADHLFADSLVSETPRLVFQALADADADDDGNITQAELEAADLGSYDPGSQGGIDNLWAFLSAQSQSVGHVDGEGHCHAHTSPN</sequence>